<dbReference type="RefSeq" id="WP_044188050.1">
    <property type="nucleotide sequence ID" value="NZ_JMCB01000005.1"/>
</dbReference>
<evidence type="ECO:0000256" key="5">
    <source>
        <dbReference type="ARBA" id="ARBA00022692"/>
    </source>
</evidence>
<keyword evidence="3" id="KW-0813">Transport</keyword>
<keyword evidence="4" id="KW-1003">Cell membrane</keyword>
<dbReference type="GO" id="GO:0005886">
    <property type="term" value="C:plasma membrane"/>
    <property type="evidence" value="ECO:0007669"/>
    <property type="project" value="UniProtKB-SubCell"/>
</dbReference>
<proteinExistence type="inferred from homology"/>
<reference evidence="9 10" key="1">
    <citation type="submission" date="2014-04" db="EMBL/GenBank/DDBJ databases">
        <title>Genome assembly of Hyalangium minutum DSM 14724.</title>
        <authorList>
            <person name="Sharma G."/>
            <person name="Subramanian S."/>
        </authorList>
    </citation>
    <scope>NUCLEOTIDE SEQUENCE [LARGE SCALE GENOMIC DNA]</scope>
    <source>
        <strain evidence="9 10">DSM 14724</strain>
    </source>
</reference>
<gene>
    <name evidence="9" type="ORF">DB31_7129</name>
</gene>
<feature type="transmembrane region" description="Helical" evidence="8">
    <location>
        <begin position="18"/>
        <end position="37"/>
    </location>
</feature>
<evidence type="ECO:0000256" key="2">
    <source>
        <dbReference type="ARBA" id="ARBA00009773"/>
    </source>
</evidence>
<evidence type="ECO:0000256" key="1">
    <source>
        <dbReference type="ARBA" id="ARBA00004651"/>
    </source>
</evidence>
<comment type="subcellular location">
    <subcellularLocation>
        <location evidence="1">Cell membrane</location>
        <topology evidence="1">Multi-pass membrane protein</topology>
    </subcellularLocation>
</comment>
<keyword evidence="10" id="KW-1185">Reference proteome</keyword>
<dbReference type="AlphaFoldDB" id="A0A085WNG4"/>
<dbReference type="OrthoDB" id="9784366at2"/>
<evidence type="ECO:0000256" key="4">
    <source>
        <dbReference type="ARBA" id="ARBA00022475"/>
    </source>
</evidence>
<evidence type="ECO:0000256" key="7">
    <source>
        <dbReference type="ARBA" id="ARBA00023136"/>
    </source>
</evidence>
<organism evidence="9 10">
    <name type="scientific">Hyalangium minutum</name>
    <dbReference type="NCBI Taxonomy" id="394096"/>
    <lineage>
        <taxon>Bacteria</taxon>
        <taxon>Pseudomonadati</taxon>
        <taxon>Myxococcota</taxon>
        <taxon>Myxococcia</taxon>
        <taxon>Myxococcales</taxon>
        <taxon>Cystobacterineae</taxon>
        <taxon>Archangiaceae</taxon>
        <taxon>Hyalangium</taxon>
    </lineage>
</organism>
<accession>A0A085WNG4</accession>
<comment type="caution">
    <text evidence="9">The sequence shown here is derived from an EMBL/GenBank/DDBJ whole genome shotgun (WGS) entry which is preliminary data.</text>
</comment>
<dbReference type="Proteomes" id="UP000028725">
    <property type="component" value="Unassembled WGS sequence"/>
</dbReference>
<dbReference type="InterPro" id="IPR002549">
    <property type="entry name" value="AI-2E-like"/>
</dbReference>
<feature type="transmembrane region" description="Helical" evidence="8">
    <location>
        <begin position="308"/>
        <end position="337"/>
    </location>
</feature>
<dbReference type="GO" id="GO:0055085">
    <property type="term" value="P:transmembrane transport"/>
    <property type="evidence" value="ECO:0007669"/>
    <property type="project" value="TreeGrafter"/>
</dbReference>
<dbReference type="EMBL" id="JMCB01000005">
    <property type="protein sequence ID" value="KFE69227.1"/>
    <property type="molecule type" value="Genomic_DNA"/>
</dbReference>
<feature type="transmembrane region" description="Helical" evidence="8">
    <location>
        <begin position="43"/>
        <end position="60"/>
    </location>
</feature>
<dbReference type="Pfam" id="PF01594">
    <property type="entry name" value="AI-2E_transport"/>
    <property type="match status" value="1"/>
</dbReference>
<sequence>MPAPESSNRLSSQVTVKTVFTVCFTVLAVTALVYFLLKTTVSLVLTLGAVMVAIALNHAVEVLTRRGLRRSLAIAAVVIGVLAVGVGLGFLLIPPAVSQGRALVAEAPSLWEKLQQTRFFLALNARFDVQEQLRQGSQTATGAISPVLSAIGGALSVLGGLVTLLFLTIFVLIFGPDLKTALLAELSPDSRERYQRIVASIYRSVGGYLQGLLGICTINVALTTVFLAIIRMPFFLPLAILSGTSSLIPYAGPLVVGLMITLLALITGGLWKAVATAIYFVLYGQLEGNILGPLVYRRTAHVNPLVTLLAILFLAEFMGIAGAIIAVPIAAAAQIVVRELLTLRTERLAQETPGEGAPPGAGKVDEKP</sequence>
<keyword evidence="6 8" id="KW-1133">Transmembrane helix</keyword>
<feature type="transmembrane region" description="Helical" evidence="8">
    <location>
        <begin position="72"/>
        <end position="93"/>
    </location>
</feature>
<keyword evidence="5 8" id="KW-0812">Transmembrane</keyword>
<evidence type="ECO:0000256" key="8">
    <source>
        <dbReference type="SAM" id="Phobius"/>
    </source>
</evidence>
<evidence type="ECO:0000313" key="10">
    <source>
        <dbReference type="Proteomes" id="UP000028725"/>
    </source>
</evidence>
<protein>
    <recommendedName>
        <fullName evidence="11">AI-2E family transporter</fullName>
    </recommendedName>
</protein>
<keyword evidence="7 8" id="KW-0472">Membrane</keyword>
<comment type="similarity">
    <text evidence="2">Belongs to the autoinducer-2 exporter (AI-2E) (TC 2.A.86) family.</text>
</comment>
<evidence type="ECO:0008006" key="11">
    <source>
        <dbReference type="Google" id="ProtNLM"/>
    </source>
</evidence>
<evidence type="ECO:0000313" key="9">
    <source>
        <dbReference type="EMBL" id="KFE69227.1"/>
    </source>
</evidence>
<feature type="transmembrane region" description="Helical" evidence="8">
    <location>
        <begin position="205"/>
        <end position="230"/>
    </location>
</feature>
<dbReference type="PANTHER" id="PTHR21716:SF53">
    <property type="entry name" value="PERMEASE PERM-RELATED"/>
    <property type="match status" value="1"/>
</dbReference>
<feature type="transmembrane region" description="Helical" evidence="8">
    <location>
        <begin position="250"/>
        <end position="271"/>
    </location>
</feature>
<feature type="transmembrane region" description="Helical" evidence="8">
    <location>
        <begin position="147"/>
        <end position="174"/>
    </location>
</feature>
<evidence type="ECO:0000256" key="3">
    <source>
        <dbReference type="ARBA" id="ARBA00022448"/>
    </source>
</evidence>
<dbReference type="PANTHER" id="PTHR21716">
    <property type="entry name" value="TRANSMEMBRANE PROTEIN"/>
    <property type="match status" value="1"/>
</dbReference>
<name>A0A085WNG4_9BACT</name>
<evidence type="ECO:0000256" key="6">
    <source>
        <dbReference type="ARBA" id="ARBA00022989"/>
    </source>
</evidence>